<proteinExistence type="predicted"/>
<protein>
    <submittedName>
        <fullName evidence="1">Uncharacterized protein</fullName>
    </submittedName>
</protein>
<dbReference type="Proteomes" id="UP001187192">
    <property type="component" value="Unassembled WGS sequence"/>
</dbReference>
<name>A0AA87ZSP6_FICCA</name>
<dbReference type="SUPFAM" id="SSF52058">
    <property type="entry name" value="L domain-like"/>
    <property type="match status" value="1"/>
</dbReference>
<organism evidence="1 2">
    <name type="scientific">Ficus carica</name>
    <name type="common">Common fig</name>
    <dbReference type="NCBI Taxonomy" id="3494"/>
    <lineage>
        <taxon>Eukaryota</taxon>
        <taxon>Viridiplantae</taxon>
        <taxon>Streptophyta</taxon>
        <taxon>Embryophyta</taxon>
        <taxon>Tracheophyta</taxon>
        <taxon>Spermatophyta</taxon>
        <taxon>Magnoliopsida</taxon>
        <taxon>eudicotyledons</taxon>
        <taxon>Gunneridae</taxon>
        <taxon>Pentapetalae</taxon>
        <taxon>rosids</taxon>
        <taxon>fabids</taxon>
        <taxon>Rosales</taxon>
        <taxon>Moraceae</taxon>
        <taxon>Ficeae</taxon>
        <taxon>Ficus</taxon>
    </lineage>
</organism>
<dbReference type="PANTHER" id="PTHR34145:SF28">
    <property type="entry name" value="F-BOX DOMAIN-CONTAINING PROTEIN"/>
    <property type="match status" value="1"/>
</dbReference>
<sequence length="291" mass="33197">MTEASIKNDRFSELNEDLIHLIMFKLSDLDATRMSTLSKRFFSSWLSFPVIDLDFSVFNGTPQDFYRFVRRSLRRDPQALVPESFTASNFPLQTGDFKLSRETVKRIVQFCLDLPIKHLHLLCGGGCSFPTSLFSADHIKTLELESFNLEPRHLVLNCPSIEDFDVSHCTGLQSIEICSSVKLIHTIRLHKCNGLESVHVNLTGTTLGSFSCGFANKTRCDINLILASRKSLKLLELRHVDVTENWFNEHVPQFVALEILKLEYCGPLRNMSIGTNNHHLKSLELHNYDPI</sequence>
<dbReference type="EMBL" id="BTGU01000009">
    <property type="protein sequence ID" value="GMN39322.1"/>
    <property type="molecule type" value="Genomic_DNA"/>
</dbReference>
<evidence type="ECO:0000313" key="2">
    <source>
        <dbReference type="Proteomes" id="UP001187192"/>
    </source>
</evidence>
<dbReference type="InterPro" id="IPR032675">
    <property type="entry name" value="LRR_dom_sf"/>
</dbReference>
<keyword evidence="2" id="KW-1185">Reference proteome</keyword>
<dbReference type="InterPro" id="IPR053772">
    <property type="entry name" value="At1g61320/At1g61330-like"/>
</dbReference>
<dbReference type="Gene3D" id="3.80.10.10">
    <property type="entry name" value="Ribonuclease Inhibitor"/>
    <property type="match status" value="1"/>
</dbReference>
<evidence type="ECO:0000313" key="1">
    <source>
        <dbReference type="EMBL" id="GMN39322.1"/>
    </source>
</evidence>
<comment type="caution">
    <text evidence="1">The sequence shown here is derived from an EMBL/GenBank/DDBJ whole genome shotgun (WGS) entry which is preliminary data.</text>
</comment>
<gene>
    <name evidence="1" type="ORF">TIFTF001_008552</name>
</gene>
<reference evidence="1" key="1">
    <citation type="submission" date="2023-07" db="EMBL/GenBank/DDBJ databases">
        <title>draft genome sequence of fig (Ficus carica).</title>
        <authorList>
            <person name="Takahashi T."/>
            <person name="Nishimura K."/>
        </authorList>
    </citation>
    <scope>NUCLEOTIDE SEQUENCE</scope>
</reference>
<dbReference type="PANTHER" id="PTHR34145">
    <property type="entry name" value="OS02G0105600 PROTEIN"/>
    <property type="match status" value="1"/>
</dbReference>
<dbReference type="AlphaFoldDB" id="A0AA87ZSP6"/>
<accession>A0AA87ZSP6</accession>